<organism evidence="14 15">
    <name type="scientific">Pararobbsia alpina</name>
    <dbReference type="NCBI Taxonomy" id="621374"/>
    <lineage>
        <taxon>Bacteria</taxon>
        <taxon>Pseudomonadati</taxon>
        <taxon>Pseudomonadota</taxon>
        <taxon>Betaproteobacteria</taxon>
        <taxon>Burkholderiales</taxon>
        <taxon>Burkholderiaceae</taxon>
        <taxon>Pararobbsia</taxon>
    </lineage>
</organism>
<dbReference type="Gene3D" id="3.40.80.10">
    <property type="entry name" value="Peptidoglycan recognition protein-like"/>
    <property type="match status" value="1"/>
</dbReference>
<dbReference type="CDD" id="cd06583">
    <property type="entry name" value="PGRP"/>
    <property type="match status" value="1"/>
</dbReference>
<evidence type="ECO:0000256" key="4">
    <source>
        <dbReference type="ARBA" id="ARBA00007553"/>
    </source>
</evidence>
<dbReference type="GO" id="GO:0009254">
    <property type="term" value="P:peptidoglycan turnover"/>
    <property type="evidence" value="ECO:0007669"/>
    <property type="project" value="TreeGrafter"/>
</dbReference>
<dbReference type="RefSeq" id="WP_175102919.1">
    <property type="nucleotide sequence ID" value="NZ_CADIKM010000001.1"/>
</dbReference>
<accession>A0A6S7B462</accession>
<evidence type="ECO:0000256" key="3">
    <source>
        <dbReference type="ARBA" id="ARBA00004496"/>
    </source>
</evidence>
<dbReference type="SUPFAM" id="SSF55846">
    <property type="entry name" value="N-acetylmuramoyl-L-alanine amidase-like"/>
    <property type="match status" value="1"/>
</dbReference>
<proteinExistence type="inferred from homology"/>
<evidence type="ECO:0000256" key="7">
    <source>
        <dbReference type="ARBA" id="ARBA00022723"/>
    </source>
</evidence>
<keyword evidence="7" id="KW-0479">Metal-binding</keyword>
<evidence type="ECO:0000256" key="6">
    <source>
        <dbReference type="ARBA" id="ARBA00022490"/>
    </source>
</evidence>
<keyword evidence="10" id="KW-0961">Cell wall biogenesis/degradation</keyword>
<dbReference type="NCBIfam" id="NF008758">
    <property type="entry name" value="PRK11789.1"/>
    <property type="match status" value="1"/>
</dbReference>
<comment type="cofactor">
    <cofactor evidence="2">
        <name>Zn(2+)</name>
        <dbReference type="ChEBI" id="CHEBI:29105"/>
    </cofactor>
</comment>
<evidence type="ECO:0000256" key="2">
    <source>
        <dbReference type="ARBA" id="ARBA00001947"/>
    </source>
</evidence>
<keyword evidence="6" id="KW-0963">Cytoplasm</keyword>
<dbReference type="Proteomes" id="UP000494115">
    <property type="component" value="Unassembled WGS sequence"/>
</dbReference>
<reference evidence="14 15" key="1">
    <citation type="submission" date="2020-04" db="EMBL/GenBank/DDBJ databases">
        <authorList>
            <person name="De Canck E."/>
        </authorList>
    </citation>
    <scope>NUCLEOTIDE SEQUENCE [LARGE SCALE GENOMIC DNA]</scope>
    <source>
        <strain evidence="14 15">LMG 28138</strain>
    </source>
</reference>
<dbReference type="InterPro" id="IPR051206">
    <property type="entry name" value="NAMLAA_amidase_2"/>
</dbReference>
<keyword evidence="8 14" id="KW-0378">Hydrolase</keyword>
<evidence type="ECO:0000256" key="10">
    <source>
        <dbReference type="ARBA" id="ARBA00023316"/>
    </source>
</evidence>
<evidence type="ECO:0000256" key="5">
    <source>
        <dbReference type="ARBA" id="ARBA00011901"/>
    </source>
</evidence>
<evidence type="ECO:0000313" key="14">
    <source>
        <dbReference type="EMBL" id="CAB3777467.1"/>
    </source>
</evidence>
<dbReference type="GO" id="GO:0005737">
    <property type="term" value="C:cytoplasm"/>
    <property type="evidence" value="ECO:0007669"/>
    <property type="project" value="UniProtKB-SubCell"/>
</dbReference>
<dbReference type="InterPro" id="IPR002502">
    <property type="entry name" value="Amidase_domain"/>
</dbReference>
<dbReference type="Pfam" id="PF01510">
    <property type="entry name" value="Amidase_2"/>
    <property type="match status" value="1"/>
</dbReference>
<dbReference type="PANTHER" id="PTHR30417:SF4">
    <property type="entry name" value="1,6-ANHYDRO-N-ACETYLMURAMYL-L-ALANINE AMIDASE AMPD"/>
    <property type="match status" value="1"/>
</dbReference>
<evidence type="ECO:0000313" key="15">
    <source>
        <dbReference type="Proteomes" id="UP000494115"/>
    </source>
</evidence>
<dbReference type="PANTHER" id="PTHR30417">
    <property type="entry name" value="N-ACETYLMURAMOYL-L-ALANINE AMIDASE AMID"/>
    <property type="match status" value="1"/>
</dbReference>
<dbReference type="AlphaFoldDB" id="A0A6S7B462"/>
<dbReference type="GO" id="GO:0046872">
    <property type="term" value="F:metal ion binding"/>
    <property type="evidence" value="ECO:0007669"/>
    <property type="project" value="UniProtKB-KW"/>
</dbReference>
<keyword evidence="15" id="KW-1185">Reference proteome</keyword>
<evidence type="ECO:0000259" key="13">
    <source>
        <dbReference type="SMART" id="SM00644"/>
    </source>
</evidence>
<comment type="catalytic activity">
    <reaction evidence="1">
        <text>Hydrolyzes the link between N-acetylmuramoyl residues and L-amino acid residues in certain cell-wall glycopeptides.</text>
        <dbReference type="EC" id="3.5.1.28"/>
    </reaction>
</comment>
<name>A0A6S7B462_9BURK</name>
<protein>
    <recommendedName>
        <fullName evidence="11">1,6-anhydro-N-acetylmuramyl-L-alanine amidase AmpD</fullName>
        <ecNumber evidence="5">3.5.1.28</ecNumber>
    </recommendedName>
    <alternativeName>
        <fullName evidence="12">N-acetylmuramoyl-L-alanine amidase</fullName>
    </alternativeName>
</protein>
<evidence type="ECO:0000256" key="1">
    <source>
        <dbReference type="ARBA" id="ARBA00001561"/>
    </source>
</evidence>
<dbReference type="GO" id="GO:0008745">
    <property type="term" value="F:N-acetylmuramoyl-L-alanine amidase activity"/>
    <property type="evidence" value="ECO:0007669"/>
    <property type="project" value="UniProtKB-EC"/>
</dbReference>
<dbReference type="EMBL" id="CADIKM010000001">
    <property type="protein sequence ID" value="CAB3777467.1"/>
    <property type="molecule type" value="Genomic_DNA"/>
</dbReference>
<dbReference type="SMART" id="SM00644">
    <property type="entry name" value="Ami_2"/>
    <property type="match status" value="1"/>
</dbReference>
<evidence type="ECO:0000256" key="9">
    <source>
        <dbReference type="ARBA" id="ARBA00022833"/>
    </source>
</evidence>
<dbReference type="GO" id="GO:0009253">
    <property type="term" value="P:peptidoglycan catabolic process"/>
    <property type="evidence" value="ECO:0007669"/>
    <property type="project" value="InterPro"/>
</dbReference>
<evidence type="ECO:0000256" key="8">
    <source>
        <dbReference type="ARBA" id="ARBA00022801"/>
    </source>
</evidence>
<dbReference type="EC" id="3.5.1.28" evidence="5"/>
<sequence>MRFAIDDAGWVTAATHRPSPNFDARPDEVVPDLLVIHNISLPPEQFGGGAIADFFQNRLDWDAHPFYEQIRGVRVSAHFLIRRDGALDQFVSCEARAWHAGRSDFFGRERCNDFSIGIELEGSDTQPFAQAQYEVLAALASSLVARYRLSAIAGHSDIAPGRKTDPGPHFDWLRLRRQLELPSEYFPYLNTGPFERR</sequence>
<dbReference type="GO" id="GO:0071555">
    <property type="term" value="P:cell wall organization"/>
    <property type="evidence" value="ECO:0007669"/>
    <property type="project" value="UniProtKB-KW"/>
</dbReference>
<gene>
    <name evidence="14" type="primary">ampD</name>
    <name evidence="14" type="ORF">LMG28138_00388</name>
</gene>
<comment type="similarity">
    <text evidence="4">Belongs to the N-acetylmuramoyl-L-alanine amidase 2 family.</text>
</comment>
<keyword evidence="9" id="KW-0862">Zinc</keyword>
<evidence type="ECO:0000256" key="12">
    <source>
        <dbReference type="ARBA" id="ARBA00042615"/>
    </source>
</evidence>
<comment type="subcellular location">
    <subcellularLocation>
        <location evidence="3">Cytoplasm</location>
    </subcellularLocation>
</comment>
<evidence type="ECO:0000256" key="11">
    <source>
        <dbReference type="ARBA" id="ARBA00039257"/>
    </source>
</evidence>
<feature type="domain" description="N-acetylmuramoyl-L-alanine amidase" evidence="13">
    <location>
        <begin position="19"/>
        <end position="167"/>
    </location>
</feature>
<dbReference type="InterPro" id="IPR036505">
    <property type="entry name" value="Amidase/PGRP_sf"/>
</dbReference>